<evidence type="ECO:0000256" key="5">
    <source>
        <dbReference type="ARBA" id="ARBA00022741"/>
    </source>
</evidence>
<evidence type="ECO:0000256" key="7">
    <source>
        <dbReference type="ARBA" id="ARBA00022840"/>
    </source>
</evidence>
<feature type="non-terminal residue" evidence="14">
    <location>
        <position position="731"/>
    </location>
</feature>
<dbReference type="GO" id="GO:0004817">
    <property type="term" value="F:cysteine-tRNA ligase activity"/>
    <property type="evidence" value="ECO:0007669"/>
    <property type="project" value="UniProtKB-EC"/>
</dbReference>
<keyword evidence="6" id="KW-0862">Zinc</keyword>
<evidence type="ECO:0000259" key="13">
    <source>
        <dbReference type="Pfam" id="PF01406"/>
    </source>
</evidence>
<proteinExistence type="inferred from homology"/>
<feature type="region of interest" description="Disordered" evidence="12">
    <location>
        <begin position="712"/>
        <end position="731"/>
    </location>
</feature>
<dbReference type="GO" id="GO:0006423">
    <property type="term" value="P:cysteinyl-tRNA aminoacylation"/>
    <property type="evidence" value="ECO:0007669"/>
    <property type="project" value="InterPro"/>
</dbReference>
<evidence type="ECO:0000256" key="11">
    <source>
        <dbReference type="ARBA" id="ARBA00039362"/>
    </source>
</evidence>
<comment type="caution">
    <text evidence="14">The sequence shown here is derived from an EMBL/GenBank/DDBJ whole genome shotgun (WGS) entry which is preliminary data.</text>
</comment>
<dbReference type="InterPro" id="IPR024909">
    <property type="entry name" value="Cys-tRNA/MSH_ligase"/>
</dbReference>
<dbReference type="Pfam" id="PF01406">
    <property type="entry name" value="tRNA-synt_1e"/>
    <property type="match status" value="1"/>
</dbReference>
<dbReference type="Gene3D" id="3.40.50.620">
    <property type="entry name" value="HUPs"/>
    <property type="match status" value="2"/>
</dbReference>
<dbReference type="GO" id="GO:0046872">
    <property type="term" value="F:metal ion binding"/>
    <property type="evidence" value="ECO:0007669"/>
    <property type="project" value="UniProtKB-KW"/>
</dbReference>
<dbReference type="InterPro" id="IPR032678">
    <property type="entry name" value="tRNA-synt_1_cat_dom"/>
</dbReference>
<keyword evidence="3" id="KW-0436">Ligase</keyword>
<dbReference type="HAMAP" id="MF_00041">
    <property type="entry name" value="Cys_tRNA_synth"/>
    <property type="match status" value="1"/>
</dbReference>
<evidence type="ECO:0000256" key="2">
    <source>
        <dbReference type="ARBA" id="ARBA00012832"/>
    </source>
</evidence>
<dbReference type="EMBL" id="CAXITT010000768">
    <property type="protein sequence ID" value="CAL1546078.1"/>
    <property type="molecule type" value="Genomic_DNA"/>
</dbReference>
<dbReference type="NCBIfam" id="TIGR00435">
    <property type="entry name" value="cysS"/>
    <property type="match status" value="1"/>
</dbReference>
<evidence type="ECO:0000256" key="6">
    <source>
        <dbReference type="ARBA" id="ARBA00022833"/>
    </source>
</evidence>
<dbReference type="InterPro" id="IPR014729">
    <property type="entry name" value="Rossmann-like_a/b/a_fold"/>
</dbReference>
<keyword evidence="9" id="KW-0030">Aminoacyl-tRNA synthetase</keyword>
<feature type="non-terminal residue" evidence="14">
    <location>
        <position position="1"/>
    </location>
</feature>
<dbReference type="Proteomes" id="UP001497497">
    <property type="component" value="Unassembled WGS sequence"/>
</dbReference>
<feature type="compositionally biased region" description="Basic and acidic residues" evidence="12">
    <location>
        <begin position="718"/>
        <end position="731"/>
    </location>
</feature>
<feature type="domain" description="tRNA synthetases class I catalytic" evidence="13">
    <location>
        <begin position="70"/>
        <end position="470"/>
    </location>
</feature>
<dbReference type="PANTHER" id="PTHR10890:SF3">
    <property type="entry name" value="CYSTEINE--TRNA LIGASE, CYTOPLASMIC"/>
    <property type="match status" value="1"/>
</dbReference>
<dbReference type="GO" id="GO:0005524">
    <property type="term" value="F:ATP binding"/>
    <property type="evidence" value="ECO:0007669"/>
    <property type="project" value="UniProtKB-KW"/>
</dbReference>
<keyword evidence="8" id="KW-0648">Protein biosynthesis</keyword>
<evidence type="ECO:0000256" key="3">
    <source>
        <dbReference type="ARBA" id="ARBA00022598"/>
    </source>
</evidence>
<dbReference type="InterPro" id="IPR009080">
    <property type="entry name" value="tRNAsynth_Ia_anticodon-bd"/>
</dbReference>
<dbReference type="SUPFAM" id="SSF47323">
    <property type="entry name" value="Anticodon-binding domain of a subclass of class I aminoacyl-tRNA synthetases"/>
    <property type="match status" value="1"/>
</dbReference>
<evidence type="ECO:0000256" key="4">
    <source>
        <dbReference type="ARBA" id="ARBA00022723"/>
    </source>
</evidence>
<evidence type="ECO:0000256" key="10">
    <source>
        <dbReference type="ARBA" id="ARBA00031499"/>
    </source>
</evidence>
<keyword evidence="15" id="KW-1185">Reference proteome</keyword>
<evidence type="ECO:0000256" key="9">
    <source>
        <dbReference type="ARBA" id="ARBA00023146"/>
    </source>
</evidence>
<evidence type="ECO:0000256" key="1">
    <source>
        <dbReference type="ARBA" id="ARBA00001947"/>
    </source>
</evidence>
<dbReference type="AlphaFoldDB" id="A0AAV2IHA6"/>
<dbReference type="CDD" id="cd00672">
    <property type="entry name" value="CysRS_core"/>
    <property type="match status" value="1"/>
</dbReference>
<dbReference type="GO" id="GO:0005737">
    <property type="term" value="C:cytoplasm"/>
    <property type="evidence" value="ECO:0007669"/>
    <property type="project" value="TreeGrafter"/>
</dbReference>
<keyword evidence="5" id="KW-0547">Nucleotide-binding</keyword>
<sequence>IKELLPVSSSRNRKQLKVVKARLEHILFVFLNQNTSLKMKRVQPKWDPPSGEGKPKLSLYNSLTRHKEVFVPQSGNTVTWYNCGPTVYDASHMGHARSYISFDILRRVLKDYFKYDIFYCMNITDVDDKIIVRARQNYLMQQYIDSNPRPEQVKQDVRAALESLKAKIAKEIDPDKHNMLTKMQQKVEALVDSGDAGQNVNTVRLVEIRDVLAPWLDKEKGSKVTDNKIFADLPRHWEEEFHKDMEALNVLPADVLTRVSEYIPEVVEYIKKIIENGYAYPSNGSVYFDTKAFDAAPNHFYAKMLPEAFGDKRALAEGEGELSLTEEQQSEKHNVTDFALWKASKLGEPSWDSPWGKGRPGWHIECSVMASDIFGESMDIHSGGFDLKFPHHDNELAQAEAYYENDHWVRYFVHSGHLTIDGCKMSKSLKNFITIKDVLKKYTSRQLRLMYLLHAWKDTLDYSEKTMDVALEYERTLNEFFLNVKDSVRSIPSFGVAAFAKWTEEEVKLNEKFQNKCKGVHISLCDNVDTRSALEHIRELVSAGNSYMSAARTSHRQVNRKLLMNIGAYITDLLEVFGAVPKEQIIGFPQGGSQNANVEETVMPYLSAFADFRDSIRTLAKETKHEKVSCIVLSCFLFQEKDILLVCDKVRDDVLPDLGVRLEDHEGTPTVIKLVDKEQLLKEKEEKKRVALETENMIPFIIQEAKEAQKRIPPSELFKGDTDKYSRFDDK</sequence>
<dbReference type="PANTHER" id="PTHR10890">
    <property type="entry name" value="CYSTEINYL-TRNA SYNTHETASE"/>
    <property type="match status" value="1"/>
</dbReference>
<evidence type="ECO:0000256" key="8">
    <source>
        <dbReference type="ARBA" id="ARBA00022917"/>
    </source>
</evidence>
<protein>
    <recommendedName>
        <fullName evidence="11">Cysteine--tRNA ligase, cytoplasmic</fullName>
        <ecNumber evidence="2">6.1.1.16</ecNumber>
    </recommendedName>
    <alternativeName>
        <fullName evidence="10">Cysteinyl-tRNA synthetase</fullName>
    </alternativeName>
</protein>
<organism evidence="14 15">
    <name type="scientific">Lymnaea stagnalis</name>
    <name type="common">Great pond snail</name>
    <name type="synonym">Helix stagnalis</name>
    <dbReference type="NCBI Taxonomy" id="6523"/>
    <lineage>
        <taxon>Eukaryota</taxon>
        <taxon>Metazoa</taxon>
        <taxon>Spiralia</taxon>
        <taxon>Lophotrochozoa</taxon>
        <taxon>Mollusca</taxon>
        <taxon>Gastropoda</taxon>
        <taxon>Heterobranchia</taxon>
        <taxon>Euthyneura</taxon>
        <taxon>Panpulmonata</taxon>
        <taxon>Hygrophila</taxon>
        <taxon>Lymnaeoidea</taxon>
        <taxon>Lymnaeidae</taxon>
        <taxon>Lymnaea</taxon>
    </lineage>
</organism>
<keyword evidence="7" id="KW-0067">ATP-binding</keyword>
<reference evidence="14 15" key="1">
    <citation type="submission" date="2024-04" db="EMBL/GenBank/DDBJ databases">
        <authorList>
            <consortium name="Genoscope - CEA"/>
            <person name="William W."/>
        </authorList>
    </citation>
    <scope>NUCLEOTIDE SEQUENCE [LARGE SCALE GENOMIC DNA]</scope>
</reference>
<dbReference type="SUPFAM" id="SSF52374">
    <property type="entry name" value="Nucleotidylyl transferase"/>
    <property type="match status" value="1"/>
</dbReference>
<evidence type="ECO:0000313" key="14">
    <source>
        <dbReference type="EMBL" id="CAL1546078.1"/>
    </source>
</evidence>
<dbReference type="InterPro" id="IPR015803">
    <property type="entry name" value="Cys-tRNA-ligase"/>
</dbReference>
<keyword evidence="4" id="KW-0479">Metal-binding</keyword>
<dbReference type="EC" id="6.1.1.16" evidence="2"/>
<evidence type="ECO:0000313" key="15">
    <source>
        <dbReference type="Proteomes" id="UP001497497"/>
    </source>
</evidence>
<gene>
    <name evidence="14" type="ORF">GSLYS_00019455001</name>
</gene>
<evidence type="ECO:0000256" key="12">
    <source>
        <dbReference type="SAM" id="MobiDB-lite"/>
    </source>
</evidence>
<dbReference type="PRINTS" id="PR00983">
    <property type="entry name" value="TRNASYNTHCYS"/>
</dbReference>
<comment type="cofactor">
    <cofactor evidence="1">
        <name>Zn(2+)</name>
        <dbReference type="ChEBI" id="CHEBI:29105"/>
    </cofactor>
</comment>
<name>A0AAV2IHA6_LYMST</name>
<accession>A0AAV2IHA6</accession>